<accession>A0AAW4KXQ1</accession>
<comment type="caution">
    <text evidence="1">The sequence shown here is derived from an EMBL/GenBank/DDBJ whole genome shotgun (WGS) entry which is preliminary data.</text>
</comment>
<evidence type="ECO:0000313" key="2">
    <source>
        <dbReference type="Proteomes" id="UP000811899"/>
    </source>
</evidence>
<sequence length="290" mass="33346">MFKGRREYRQVVNMPQMAMGGLSESWLMKEIGDCHWQMLCADLGLKSNEIFDEFGNRLYATFIRIKFESHNSLKDYQENDILKIMGETQRLGNSLYFGKIDVLCNKKRINCSLATTFSTRENDTDNTKLTKGVPAASDNDEIIKVSDLPEHILDIIRLRKASITTVNVSDHTFELTDNVVFTEKYEINPYTDINGVGLLYFAAYPLINDICELTYFNKNELVGANWALNSSTMSRDIFYFANCNINEAICYRLNSLTRIGSDHMALQSSLYRESDNTLMAKIFTIKQFRN</sequence>
<dbReference type="Gene3D" id="3.10.129.10">
    <property type="entry name" value="Hotdog Thioesterase"/>
    <property type="match status" value="1"/>
</dbReference>
<dbReference type="InterPro" id="IPR024091">
    <property type="entry name" value="LnmK-like_bifun_acyl/decarbox"/>
</dbReference>
<evidence type="ECO:0000313" key="1">
    <source>
        <dbReference type="EMBL" id="MBT0663406.1"/>
    </source>
</evidence>
<organism evidence="1 2">
    <name type="scientific">Geoanaerobacter pelophilus</name>
    <dbReference type="NCBI Taxonomy" id="60036"/>
    <lineage>
        <taxon>Bacteria</taxon>
        <taxon>Pseudomonadati</taxon>
        <taxon>Thermodesulfobacteriota</taxon>
        <taxon>Desulfuromonadia</taxon>
        <taxon>Geobacterales</taxon>
        <taxon>Geobacteraceae</taxon>
        <taxon>Geoanaerobacter</taxon>
    </lineage>
</organism>
<proteinExistence type="predicted"/>
<protein>
    <recommendedName>
        <fullName evidence="3">Biosynthetic protein, Pnap_2097 family</fullName>
    </recommendedName>
</protein>
<gene>
    <name evidence="1" type="ORF">KI809_03745</name>
</gene>
<reference evidence="1 2" key="1">
    <citation type="submission" date="2021-05" db="EMBL/GenBank/DDBJ databases">
        <title>The draft genome of Geobacter pelophilus DSM 12255.</title>
        <authorList>
            <person name="Xu Z."/>
            <person name="Masuda Y."/>
            <person name="Itoh H."/>
            <person name="Senoo K."/>
        </authorList>
    </citation>
    <scope>NUCLEOTIDE SEQUENCE [LARGE SCALE GENOMIC DNA]</scope>
    <source>
        <strain evidence="1 2">DSM 12255</strain>
    </source>
</reference>
<dbReference type="NCBIfam" id="TIGR04098">
    <property type="entry name" value="LnmK_bifunc"/>
    <property type="match status" value="1"/>
</dbReference>
<dbReference type="EMBL" id="JAHCVJ010000001">
    <property type="protein sequence ID" value="MBT0663406.1"/>
    <property type="molecule type" value="Genomic_DNA"/>
</dbReference>
<dbReference type="RefSeq" id="WP_214170145.1">
    <property type="nucleotide sequence ID" value="NZ_JAHCVJ010000001.1"/>
</dbReference>
<keyword evidence="2" id="KW-1185">Reference proteome</keyword>
<evidence type="ECO:0008006" key="3">
    <source>
        <dbReference type="Google" id="ProtNLM"/>
    </source>
</evidence>
<name>A0AAW4KXQ1_9BACT</name>
<dbReference type="AlphaFoldDB" id="A0AAW4KXQ1"/>
<dbReference type="Proteomes" id="UP000811899">
    <property type="component" value="Unassembled WGS sequence"/>
</dbReference>
<dbReference type="NCBIfam" id="TIGR04099">
    <property type="entry name" value="biosn_Pnap_2097"/>
    <property type="match status" value="1"/>
</dbReference>